<accession>A0A934VHG0</accession>
<organism evidence="3 4">
    <name type="scientific">Roseibacillus ishigakijimensis</name>
    <dbReference type="NCBI Taxonomy" id="454146"/>
    <lineage>
        <taxon>Bacteria</taxon>
        <taxon>Pseudomonadati</taxon>
        <taxon>Verrucomicrobiota</taxon>
        <taxon>Verrucomicrobiia</taxon>
        <taxon>Verrucomicrobiales</taxon>
        <taxon>Verrucomicrobiaceae</taxon>
        <taxon>Roseibacillus</taxon>
    </lineage>
</organism>
<keyword evidence="4" id="KW-1185">Reference proteome</keyword>
<sequence length="126" mass="13143">MITLTPKAVIALKDLLAKKEAAPTAGLRLAIERGGCAGLAYTMKVAEAGEDDTVVEEDGTRVIIPADSLDHLRGSTLDFSDSLSDAGFKITNPNAARSCGCGTSFEPAEEGKKPEYDPALDGTACR</sequence>
<name>A0A934VHG0_9BACT</name>
<evidence type="ECO:0000259" key="2">
    <source>
        <dbReference type="Pfam" id="PF01521"/>
    </source>
</evidence>
<dbReference type="RefSeq" id="WP_200391348.1">
    <property type="nucleotide sequence ID" value="NZ_JAENIO010000015.1"/>
</dbReference>
<dbReference type="GO" id="GO:0051539">
    <property type="term" value="F:4 iron, 4 sulfur cluster binding"/>
    <property type="evidence" value="ECO:0007669"/>
    <property type="project" value="TreeGrafter"/>
</dbReference>
<dbReference type="AlphaFoldDB" id="A0A934VHG0"/>
<gene>
    <name evidence="3" type="ORF">JIN78_07565</name>
</gene>
<dbReference type="PANTHER" id="PTHR43011">
    <property type="entry name" value="IRON-SULFUR CLUSTER ASSEMBLY 2 HOMOLOG, MITOCHONDRIAL"/>
    <property type="match status" value="1"/>
</dbReference>
<dbReference type="InterPro" id="IPR035903">
    <property type="entry name" value="HesB-like_dom_sf"/>
</dbReference>
<dbReference type="EMBL" id="JAENIO010000015">
    <property type="protein sequence ID" value="MBK1833913.1"/>
    <property type="molecule type" value="Genomic_DNA"/>
</dbReference>
<dbReference type="Pfam" id="PF01521">
    <property type="entry name" value="Fe-S_biosyn"/>
    <property type="match status" value="1"/>
</dbReference>
<comment type="caution">
    <text evidence="3">The sequence shown here is derived from an EMBL/GenBank/DDBJ whole genome shotgun (WGS) entry which is preliminary data.</text>
</comment>
<protein>
    <submittedName>
        <fullName evidence="3">Iron-sulfur cluster assembly accessory protein</fullName>
    </submittedName>
</protein>
<dbReference type="GO" id="GO:0005506">
    <property type="term" value="F:iron ion binding"/>
    <property type="evidence" value="ECO:0007669"/>
    <property type="project" value="TreeGrafter"/>
</dbReference>
<dbReference type="Gene3D" id="2.60.300.12">
    <property type="entry name" value="HesB-like domain"/>
    <property type="match status" value="1"/>
</dbReference>
<evidence type="ECO:0000256" key="1">
    <source>
        <dbReference type="SAM" id="MobiDB-lite"/>
    </source>
</evidence>
<reference evidence="3" key="1">
    <citation type="submission" date="2021-01" db="EMBL/GenBank/DDBJ databases">
        <title>Modified the classification status of verrucomicrobia.</title>
        <authorList>
            <person name="Feng X."/>
        </authorList>
    </citation>
    <scope>NUCLEOTIDE SEQUENCE</scope>
    <source>
        <strain evidence="3">KCTC 12986</strain>
    </source>
</reference>
<dbReference type="Proteomes" id="UP000604083">
    <property type="component" value="Unassembled WGS sequence"/>
</dbReference>
<feature type="region of interest" description="Disordered" evidence="1">
    <location>
        <begin position="101"/>
        <end position="126"/>
    </location>
</feature>
<dbReference type="InterPro" id="IPR016092">
    <property type="entry name" value="ATAP"/>
</dbReference>
<dbReference type="SUPFAM" id="SSF89360">
    <property type="entry name" value="HesB-like domain"/>
    <property type="match status" value="1"/>
</dbReference>
<evidence type="ECO:0000313" key="4">
    <source>
        <dbReference type="Proteomes" id="UP000604083"/>
    </source>
</evidence>
<dbReference type="PANTHER" id="PTHR43011:SF1">
    <property type="entry name" value="IRON-SULFUR CLUSTER ASSEMBLY 2 HOMOLOG, MITOCHONDRIAL"/>
    <property type="match status" value="1"/>
</dbReference>
<dbReference type="GO" id="GO:0051537">
    <property type="term" value="F:2 iron, 2 sulfur cluster binding"/>
    <property type="evidence" value="ECO:0007669"/>
    <property type="project" value="TreeGrafter"/>
</dbReference>
<feature type="domain" description="Core" evidence="2">
    <location>
        <begin position="2"/>
        <end position="102"/>
    </location>
</feature>
<dbReference type="InterPro" id="IPR017870">
    <property type="entry name" value="FeS_cluster_insertion_CS"/>
</dbReference>
<dbReference type="InterPro" id="IPR000361">
    <property type="entry name" value="ATAP_core_dom"/>
</dbReference>
<dbReference type="PROSITE" id="PS01152">
    <property type="entry name" value="HESB"/>
    <property type="match status" value="1"/>
</dbReference>
<evidence type="ECO:0000313" key="3">
    <source>
        <dbReference type="EMBL" id="MBK1833913.1"/>
    </source>
</evidence>
<dbReference type="NCBIfam" id="TIGR00049">
    <property type="entry name" value="iron-sulfur cluster assembly accessory protein"/>
    <property type="match status" value="1"/>
</dbReference>
<dbReference type="GO" id="GO:0016226">
    <property type="term" value="P:iron-sulfur cluster assembly"/>
    <property type="evidence" value="ECO:0007669"/>
    <property type="project" value="InterPro"/>
</dbReference>
<proteinExistence type="predicted"/>